<sequence length="260" mass="30220">MSDGEGCLISSKDNDLKKPKPCCACPETKKARDECMILFGEEHCGELIEAHKKCMRQYGYEVSIYLQVYQQDILKADIAVKNHIEGIRQQNFMSEKEIAQCTRDIKEQMAKLAHLINALEKFANKISFRNDRIELLTQVKEHRNELEKNRQMLRQAIFEFLKVMEEQSRTYLLQGGDDSQDIEFRNRRRRAENLKTQTLKYTFTLKISVILSKLILAGMAENTFLGCDIKEKQTPLALVKTSELRMKLKVAADRYSSKTR</sequence>
<dbReference type="AlphaFoldDB" id="A0A0H5SAE7"/>
<dbReference type="PROSITE" id="PS51808">
    <property type="entry name" value="CHCH"/>
    <property type="match status" value="1"/>
</dbReference>
<evidence type="ECO:0000256" key="1">
    <source>
        <dbReference type="ARBA" id="ARBA00004569"/>
    </source>
</evidence>
<keyword evidence="3 8" id="KW-0479">Metal-binding</keyword>
<evidence type="ECO:0000256" key="7">
    <source>
        <dbReference type="ARBA" id="ARBA00023186"/>
    </source>
</evidence>
<evidence type="ECO:0000256" key="2">
    <source>
        <dbReference type="ARBA" id="ARBA00009241"/>
    </source>
</evidence>
<comment type="subcellular location">
    <subcellularLocation>
        <location evidence="1">Mitochondrion intermembrane space</location>
    </subcellularLocation>
</comment>
<dbReference type="Pfam" id="PF05051">
    <property type="entry name" value="COX17"/>
    <property type="match status" value="1"/>
</dbReference>
<dbReference type="SUPFAM" id="SSF47072">
    <property type="entry name" value="Cysteine alpha-hairpin motif"/>
    <property type="match status" value="1"/>
</dbReference>
<dbReference type="InterPro" id="IPR007745">
    <property type="entry name" value="Cyt_c_oxidase_Cu-chaperone"/>
</dbReference>
<dbReference type="GO" id="GO:0016531">
    <property type="term" value="F:copper chaperone activity"/>
    <property type="evidence" value="ECO:0007669"/>
    <property type="project" value="InterPro"/>
</dbReference>
<dbReference type="EMBL" id="LN857006">
    <property type="protein sequence ID" value="CRZ25324.1"/>
    <property type="molecule type" value="Genomic_DNA"/>
</dbReference>
<comment type="similarity">
    <text evidence="2">Belongs to the COX17 family.</text>
</comment>
<keyword evidence="4 8" id="KW-0186">Copper</keyword>
<keyword evidence="6" id="KW-1015">Disulfide bond</keyword>
<name>A0A0H5SAE7_BRUMA</name>
<reference evidence="10" key="2">
    <citation type="submission" date="2012-12" db="EMBL/GenBank/DDBJ databases">
        <authorList>
            <person name="Gao Y.W."/>
            <person name="Fan S.T."/>
            <person name="Sun H.T."/>
            <person name="Wang Z."/>
            <person name="Gao X.L."/>
            <person name="Li Y.G."/>
            <person name="Wang T.C."/>
            <person name="Zhang K."/>
            <person name="Xu W.W."/>
            <person name="Yu Z.J."/>
            <person name="Xia X.Z."/>
        </authorList>
    </citation>
    <scope>NUCLEOTIDE SEQUENCE</scope>
    <source>
        <strain evidence="10">FR3</strain>
    </source>
</reference>
<keyword evidence="9" id="KW-0175">Coiled coil</keyword>
<organism evidence="10">
    <name type="scientific">Brugia malayi</name>
    <name type="common">Filarial nematode worm</name>
    <dbReference type="NCBI Taxonomy" id="6279"/>
    <lineage>
        <taxon>Eukaryota</taxon>
        <taxon>Metazoa</taxon>
        <taxon>Ecdysozoa</taxon>
        <taxon>Nematoda</taxon>
        <taxon>Chromadorea</taxon>
        <taxon>Rhabditida</taxon>
        <taxon>Spirurina</taxon>
        <taxon>Spiruromorpha</taxon>
        <taxon>Filarioidea</taxon>
        <taxon>Onchocercidae</taxon>
        <taxon>Brugia</taxon>
    </lineage>
</organism>
<reference evidence="10" key="1">
    <citation type="journal article" date="2007" name="Science">
        <title>Draft genome of the filarial nematode parasite Brugia malayi.</title>
        <authorList>
            <person name="Ghedin E."/>
            <person name="Wang S."/>
            <person name="Spiro D."/>
            <person name="Caler E."/>
            <person name="Zhao Q."/>
            <person name="Crabtree J."/>
            <person name="Allen J.E."/>
            <person name="Delcher A.L."/>
            <person name="Guiliano D.B."/>
            <person name="Miranda-Saavedra D."/>
            <person name="Angiuoli S.V."/>
            <person name="Creasy T."/>
            <person name="Amedeo P."/>
            <person name="Haas B."/>
            <person name="El-Sayed N.M."/>
            <person name="Wortman J.R."/>
            <person name="Feldblyum T."/>
            <person name="Tallon L."/>
            <person name="Schatz M."/>
            <person name="Shumway M."/>
            <person name="Koo H."/>
            <person name="Salzberg S.L."/>
            <person name="Schobel S."/>
            <person name="Pertea M."/>
            <person name="Pop M."/>
            <person name="White O."/>
            <person name="Barton G.J."/>
            <person name="Carlow C.K."/>
            <person name="Crawford M.J."/>
            <person name="Daub J."/>
            <person name="Dimmic M.W."/>
            <person name="Estes C.F."/>
            <person name="Foster J.M."/>
            <person name="Ganatra M."/>
            <person name="Gregory W.F."/>
            <person name="Johnson N.M."/>
            <person name="Jin J."/>
            <person name="Komuniecki R."/>
            <person name="Korf I."/>
            <person name="Kumar S."/>
            <person name="Laney S."/>
            <person name="Li B.W."/>
            <person name="Li W."/>
            <person name="Lindblom T.H."/>
            <person name="Lustigman S."/>
            <person name="Ma D."/>
            <person name="Maina C.V."/>
            <person name="Martin D.M."/>
            <person name="McCarter J.P."/>
            <person name="McReynolds L."/>
            <person name="Mitreva M."/>
            <person name="Nutman T.B."/>
            <person name="Parkinson J."/>
            <person name="Peregrin-Alvarez J.M."/>
            <person name="Poole C."/>
            <person name="Ren Q."/>
            <person name="Saunders L."/>
            <person name="Sluder A.E."/>
            <person name="Smith K."/>
            <person name="Stanke M."/>
            <person name="Unnasch T.R."/>
            <person name="Ware J."/>
            <person name="Wei A.D."/>
            <person name="Weil G."/>
            <person name="Williams D.J."/>
            <person name="Zhang Y."/>
            <person name="Williams S.A."/>
            <person name="Fraser-Liggett C."/>
            <person name="Slatko B."/>
            <person name="Blaxter M.L."/>
            <person name="Scott A.L."/>
        </authorList>
    </citation>
    <scope>NUCLEOTIDE SEQUENCE</scope>
    <source>
        <strain evidence="10">FR3</strain>
    </source>
</reference>
<keyword evidence="7" id="KW-0143">Chaperone</keyword>
<dbReference type="InterPro" id="IPR009069">
    <property type="entry name" value="Cys_alpha_HP_mot_SF"/>
</dbReference>
<accession>A0A0H5SAE7</accession>
<feature type="binding site" evidence="8">
    <location>
        <position position="23"/>
    </location>
    <ligand>
        <name>Cu cation</name>
        <dbReference type="ChEBI" id="CHEBI:23378"/>
    </ligand>
</feature>
<evidence type="ECO:0000256" key="5">
    <source>
        <dbReference type="ARBA" id="ARBA00023128"/>
    </source>
</evidence>
<evidence type="ECO:0000256" key="4">
    <source>
        <dbReference type="ARBA" id="ARBA00023008"/>
    </source>
</evidence>
<gene>
    <name evidence="10 11" type="ORF">Bm3976</name>
    <name evidence="10" type="ORF">BM_Bm3976</name>
</gene>
<evidence type="ECO:0000256" key="9">
    <source>
        <dbReference type="SAM" id="Coils"/>
    </source>
</evidence>
<evidence type="ECO:0000313" key="11">
    <source>
        <dbReference type="WormBase" id="Bm3976"/>
    </source>
</evidence>
<evidence type="ECO:0000256" key="6">
    <source>
        <dbReference type="ARBA" id="ARBA00023157"/>
    </source>
</evidence>
<dbReference type="GO" id="GO:0005758">
    <property type="term" value="C:mitochondrial intermembrane space"/>
    <property type="evidence" value="ECO:0007669"/>
    <property type="project" value="UniProtKB-SubCell"/>
</dbReference>
<dbReference type="SMR" id="A0A0H5SAE7"/>
<dbReference type="WormBase" id="Bm3976">
    <property type="protein sequence ID" value="BM39631"/>
    <property type="gene ID" value="WBGene00224237"/>
</dbReference>
<dbReference type="GO" id="GO:0033617">
    <property type="term" value="P:mitochondrial respiratory chain complex IV assembly"/>
    <property type="evidence" value="ECO:0007669"/>
    <property type="project" value="TreeGrafter"/>
</dbReference>
<dbReference type="PANTHER" id="PTHR16719">
    <property type="entry name" value="CYTOCHROME C OXIDASE COPPER CHAPERONE"/>
    <property type="match status" value="1"/>
</dbReference>
<evidence type="ECO:0000256" key="8">
    <source>
        <dbReference type="PIRSR" id="PIRSR607745-1"/>
    </source>
</evidence>
<evidence type="ECO:0000256" key="3">
    <source>
        <dbReference type="ARBA" id="ARBA00022723"/>
    </source>
</evidence>
<keyword evidence="5" id="KW-0496">Mitochondrion</keyword>
<dbReference type="Gene3D" id="1.10.287.1130">
    <property type="entry name" value="CytochromE C oxidase copper chaperone"/>
    <property type="match status" value="1"/>
</dbReference>
<dbReference type="GO" id="GO:0005507">
    <property type="term" value="F:copper ion binding"/>
    <property type="evidence" value="ECO:0007669"/>
    <property type="project" value="InterPro"/>
</dbReference>
<feature type="binding site" evidence="8">
    <location>
        <position position="22"/>
    </location>
    <ligand>
        <name>Cu cation</name>
        <dbReference type="ChEBI" id="CHEBI:23378"/>
    </ligand>
</feature>
<dbReference type="PANTHER" id="PTHR16719:SF0">
    <property type="entry name" value="CYTOCHROME C OXIDASE COPPER CHAPERONE"/>
    <property type="match status" value="1"/>
</dbReference>
<proteinExistence type="inferred from homology"/>
<protein>
    <submittedName>
        <fullName evidence="10">Bm3976</fullName>
    </submittedName>
</protein>
<evidence type="ECO:0000313" key="10">
    <source>
        <dbReference type="EMBL" id="CRZ25324.1"/>
    </source>
</evidence>
<feature type="coiled-coil region" evidence="9">
    <location>
        <begin position="105"/>
        <end position="156"/>
    </location>
</feature>